<sequence length="164" mass="18511">MYYKTFTKLGFSESDLSPTPYPLFGFNANPKYPLGKVTLLVQASSRTVDVEFLVVKLPSPYNLIMGRSWLHDMQAMPSAYHQLLHFPIEHEIDQIRGFQKSTQACYLLAEKIPKELQVNSIEVPDQESLDDVGRLPNEKATEGLDRVEIDGSPGKFFMVGTSLN</sequence>
<gene>
    <name evidence="1" type="ORF">LOK49_LG02G02577</name>
</gene>
<comment type="caution">
    <text evidence="1">The sequence shown here is derived from an EMBL/GenBank/DDBJ whole genome shotgun (WGS) entry which is preliminary data.</text>
</comment>
<reference evidence="1 2" key="1">
    <citation type="journal article" date="2022" name="Plant J.">
        <title>Chromosome-level genome of Camellia lanceoleosa provides a valuable resource for understanding genome evolution and self-incompatibility.</title>
        <authorList>
            <person name="Gong W."/>
            <person name="Xiao S."/>
            <person name="Wang L."/>
            <person name="Liao Z."/>
            <person name="Chang Y."/>
            <person name="Mo W."/>
            <person name="Hu G."/>
            <person name="Li W."/>
            <person name="Zhao G."/>
            <person name="Zhu H."/>
            <person name="Hu X."/>
            <person name="Ji K."/>
            <person name="Xiang X."/>
            <person name="Song Q."/>
            <person name="Yuan D."/>
            <person name="Jin S."/>
            <person name="Zhang L."/>
        </authorList>
    </citation>
    <scope>NUCLEOTIDE SEQUENCE [LARGE SCALE GENOMIC DNA]</scope>
    <source>
        <strain evidence="1">SQ_2022a</strain>
    </source>
</reference>
<name>A0ACC0IRE3_9ERIC</name>
<keyword evidence="2" id="KW-1185">Reference proteome</keyword>
<proteinExistence type="predicted"/>
<protein>
    <submittedName>
        <fullName evidence="1">Uncharacterized protein</fullName>
    </submittedName>
</protein>
<evidence type="ECO:0000313" key="2">
    <source>
        <dbReference type="Proteomes" id="UP001060215"/>
    </source>
</evidence>
<accession>A0ACC0IRE3</accession>
<dbReference type="EMBL" id="CM045760">
    <property type="protein sequence ID" value="KAI8028502.1"/>
    <property type="molecule type" value="Genomic_DNA"/>
</dbReference>
<organism evidence="1 2">
    <name type="scientific">Camellia lanceoleosa</name>
    <dbReference type="NCBI Taxonomy" id="1840588"/>
    <lineage>
        <taxon>Eukaryota</taxon>
        <taxon>Viridiplantae</taxon>
        <taxon>Streptophyta</taxon>
        <taxon>Embryophyta</taxon>
        <taxon>Tracheophyta</taxon>
        <taxon>Spermatophyta</taxon>
        <taxon>Magnoliopsida</taxon>
        <taxon>eudicotyledons</taxon>
        <taxon>Gunneridae</taxon>
        <taxon>Pentapetalae</taxon>
        <taxon>asterids</taxon>
        <taxon>Ericales</taxon>
        <taxon>Theaceae</taxon>
        <taxon>Camellia</taxon>
    </lineage>
</organism>
<evidence type="ECO:0000313" key="1">
    <source>
        <dbReference type="EMBL" id="KAI8028502.1"/>
    </source>
</evidence>
<dbReference type="Proteomes" id="UP001060215">
    <property type="component" value="Chromosome 3"/>
</dbReference>